<keyword evidence="3" id="KW-1185">Reference proteome</keyword>
<dbReference type="InterPro" id="IPR043519">
    <property type="entry name" value="NT_sf"/>
</dbReference>
<evidence type="ECO:0000259" key="1">
    <source>
        <dbReference type="Pfam" id="PF03281"/>
    </source>
</evidence>
<comment type="caution">
    <text evidence="2">The sequence shown here is derived from an EMBL/GenBank/DDBJ whole genome shotgun (WGS) entry which is preliminary data.</text>
</comment>
<proteinExistence type="predicted"/>
<dbReference type="Proteomes" id="UP001292094">
    <property type="component" value="Unassembled WGS sequence"/>
</dbReference>
<dbReference type="AlphaFoldDB" id="A0AAE1QB26"/>
<name>A0AAE1QB26_9EUCA</name>
<reference evidence="2" key="1">
    <citation type="submission" date="2023-11" db="EMBL/GenBank/DDBJ databases">
        <title>Genome assemblies of two species of porcelain crab, Petrolisthes cinctipes and Petrolisthes manimaculis (Anomura: Porcellanidae).</title>
        <authorList>
            <person name="Angst P."/>
        </authorList>
    </citation>
    <scope>NUCLEOTIDE SEQUENCE</scope>
    <source>
        <strain evidence="2">PB745_02</strain>
        <tissue evidence="2">Gill</tissue>
    </source>
</reference>
<dbReference type="InterPro" id="IPR046903">
    <property type="entry name" value="Mab-21-like_nuc_Trfase"/>
</dbReference>
<dbReference type="EMBL" id="JAWZYT010000488">
    <property type="protein sequence ID" value="KAK4322900.1"/>
    <property type="molecule type" value="Genomic_DNA"/>
</dbReference>
<evidence type="ECO:0000313" key="2">
    <source>
        <dbReference type="EMBL" id="KAK4322900.1"/>
    </source>
</evidence>
<dbReference type="Gene3D" id="3.30.460.90">
    <property type="match status" value="1"/>
</dbReference>
<dbReference type="Pfam" id="PF03281">
    <property type="entry name" value="Mab-21"/>
    <property type="match status" value="1"/>
</dbReference>
<sequence length="197" mass="22121">MANNSSNTFVKSVLKELQNINNEVDEKKEVVHKFLQTLRRFIKEDGDAILQDTTFDFGGSAYEGTAVSKVTDFDILLILPEPYIADNFVIYQRHEPGIYKLKWDDEYDKRPNFVNGKGYLEAKKLREYTINKLANSLHFLQALVTLALTAASAPPSHLMVSPNWSTSSRTGPPPPTLFTPLPPPMVSLLALLHMLGT</sequence>
<protein>
    <recommendedName>
        <fullName evidence="1">Mab-21-like nucleotidyltransferase domain-containing protein</fullName>
    </recommendedName>
</protein>
<evidence type="ECO:0000313" key="3">
    <source>
        <dbReference type="Proteomes" id="UP001292094"/>
    </source>
</evidence>
<gene>
    <name evidence="2" type="ORF">Pmani_006374</name>
</gene>
<dbReference type="SUPFAM" id="SSF81301">
    <property type="entry name" value="Nucleotidyltransferase"/>
    <property type="match status" value="1"/>
</dbReference>
<feature type="domain" description="Mab-21-like nucleotidyltransferase" evidence="1">
    <location>
        <begin position="62"/>
        <end position="127"/>
    </location>
</feature>
<organism evidence="2 3">
    <name type="scientific">Petrolisthes manimaculis</name>
    <dbReference type="NCBI Taxonomy" id="1843537"/>
    <lineage>
        <taxon>Eukaryota</taxon>
        <taxon>Metazoa</taxon>
        <taxon>Ecdysozoa</taxon>
        <taxon>Arthropoda</taxon>
        <taxon>Crustacea</taxon>
        <taxon>Multicrustacea</taxon>
        <taxon>Malacostraca</taxon>
        <taxon>Eumalacostraca</taxon>
        <taxon>Eucarida</taxon>
        <taxon>Decapoda</taxon>
        <taxon>Pleocyemata</taxon>
        <taxon>Anomura</taxon>
        <taxon>Galatheoidea</taxon>
        <taxon>Porcellanidae</taxon>
        <taxon>Petrolisthes</taxon>
    </lineage>
</organism>
<accession>A0AAE1QB26</accession>